<protein>
    <recommendedName>
        <fullName evidence="5">HTH marR-type domain-containing protein</fullName>
    </recommendedName>
</protein>
<dbReference type="PROSITE" id="PS01117">
    <property type="entry name" value="HTH_MARR_1"/>
    <property type="match status" value="1"/>
</dbReference>
<evidence type="ECO:0000256" key="1">
    <source>
        <dbReference type="ARBA" id="ARBA00023015"/>
    </source>
</evidence>
<dbReference type="GO" id="GO:0003700">
    <property type="term" value="F:DNA-binding transcription factor activity"/>
    <property type="evidence" value="ECO:0007669"/>
    <property type="project" value="InterPro"/>
</dbReference>
<evidence type="ECO:0000259" key="5">
    <source>
        <dbReference type="PROSITE" id="PS50995"/>
    </source>
</evidence>
<dbReference type="STRING" id="284040.UK15_06645"/>
<keyword evidence="2" id="KW-0238">DNA-binding</keyword>
<name>A0A0M2GYH3_9ACTN</name>
<keyword evidence="1" id="KW-0805">Transcription regulation</keyword>
<dbReference type="GO" id="GO:0003677">
    <property type="term" value="F:DNA binding"/>
    <property type="evidence" value="ECO:0007669"/>
    <property type="project" value="UniProtKB-KW"/>
</dbReference>
<dbReference type="InterPro" id="IPR036388">
    <property type="entry name" value="WH-like_DNA-bd_sf"/>
</dbReference>
<evidence type="ECO:0000256" key="2">
    <source>
        <dbReference type="ARBA" id="ARBA00023125"/>
    </source>
</evidence>
<proteinExistence type="predicted"/>
<dbReference type="PANTHER" id="PTHR33164:SF99">
    <property type="entry name" value="MARR FAMILY REGULATORY PROTEIN"/>
    <property type="match status" value="1"/>
</dbReference>
<reference evidence="7" key="1">
    <citation type="submission" date="2015-02" db="EMBL/GenBank/DDBJ databases">
        <authorList>
            <person name="Ju K.-S."/>
            <person name="Doroghazi J.R."/>
            <person name="Metcalf W."/>
        </authorList>
    </citation>
    <scope>NUCLEOTIDE SEQUENCE [LARGE SCALE GENOMIC DNA]</scope>
    <source>
        <strain evidence="7">NRRL B-16380</strain>
    </source>
</reference>
<dbReference type="SUPFAM" id="SSF46785">
    <property type="entry name" value="Winged helix' DNA-binding domain"/>
    <property type="match status" value="1"/>
</dbReference>
<dbReference type="SMART" id="SM00347">
    <property type="entry name" value="HTH_MARR"/>
    <property type="match status" value="1"/>
</dbReference>
<evidence type="ECO:0000313" key="7">
    <source>
        <dbReference type="Proteomes" id="UP000034786"/>
    </source>
</evidence>
<evidence type="ECO:0000313" key="6">
    <source>
        <dbReference type="EMBL" id="KJK40704.1"/>
    </source>
</evidence>
<dbReference type="GO" id="GO:0006950">
    <property type="term" value="P:response to stress"/>
    <property type="evidence" value="ECO:0007669"/>
    <property type="project" value="TreeGrafter"/>
</dbReference>
<accession>A0A0M2GYH3</accession>
<gene>
    <name evidence="6" type="ORF">UK15_06645</name>
</gene>
<keyword evidence="3" id="KW-0804">Transcription</keyword>
<dbReference type="Gene3D" id="1.10.10.10">
    <property type="entry name" value="Winged helix-like DNA-binding domain superfamily/Winged helix DNA-binding domain"/>
    <property type="match status" value="1"/>
</dbReference>
<sequence length="158" mass="17331">MAHTSALPAARSAAQDSDPDHDALMERLARAAAGYYRDLTAAAALHGLTMTQAKMLILLRRQPLPMRALAGRLACDASNITGLVDRLEARGLVSRHADAADRRIKNVVATEEGREAVRLIRADMRGTSEAFERLDEEGRRSLYELLGRLHPEDMQGTT</sequence>
<dbReference type="EMBL" id="JYJH01000003">
    <property type="protein sequence ID" value="KJK40704.1"/>
    <property type="molecule type" value="Genomic_DNA"/>
</dbReference>
<dbReference type="PATRIC" id="fig|284040.3.peg.3388"/>
<dbReference type="InterPro" id="IPR023187">
    <property type="entry name" value="Tscrpt_reg_MarR-type_CS"/>
</dbReference>
<dbReference type="InterPro" id="IPR000835">
    <property type="entry name" value="HTH_MarR-typ"/>
</dbReference>
<dbReference type="PRINTS" id="PR00598">
    <property type="entry name" value="HTHMARR"/>
</dbReference>
<dbReference type="PROSITE" id="PS50995">
    <property type="entry name" value="HTH_MARR_2"/>
    <property type="match status" value="1"/>
</dbReference>
<feature type="domain" description="HTH marR-type" evidence="5">
    <location>
        <begin position="21"/>
        <end position="151"/>
    </location>
</feature>
<comment type="caution">
    <text evidence="6">The sequence shown here is derived from an EMBL/GenBank/DDBJ whole genome shotgun (WGS) entry which is preliminary data.</text>
</comment>
<evidence type="ECO:0000256" key="4">
    <source>
        <dbReference type="SAM" id="MobiDB-lite"/>
    </source>
</evidence>
<dbReference type="AlphaFoldDB" id="A0A0M2GYH3"/>
<dbReference type="RefSeq" id="WP_031133304.1">
    <property type="nucleotide sequence ID" value="NZ_JBMVBE010000001.1"/>
</dbReference>
<dbReference type="InterPro" id="IPR036390">
    <property type="entry name" value="WH_DNA-bd_sf"/>
</dbReference>
<keyword evidence="7" id="KW-1185">Reference proteome</keyword>
<dbReference type="Pfam" id="PF01047">
    <property type="entry name" value="MarR"/>
    <property type="match status" value="1"/>
</dbReference>
<evidence type="ECO:0000256" key="3">
    <source>
        <dbReference type="ARBA" id="ARBA00023163"/>
    </source>
</evidence>
<dbReference type="Proteomes" id="UP000034786">
    <property type="component" value="Unassembled WGS sequence"/>
</dbReference>
<organism evidence="6 7">
    <name type="scientific">Streptomyces variegatus</name>
    <dbReference type="NCBI Taxonomy" id="284040"/>
    <lineage>
        <taxon>Bacteria</taxon>
        <taxon>Bacillati</taxon>
        <taxon>Actinomycetota</taxon>
        <taxon>Actinomycetes</taxon>
        <taxon>Kitasatosporales</taxon>
        <taxon>Streptomycetaceae</taxon>
        <taxon>Streptomyces</taxon>
    </lineage>
</organism>
<dbReference type="PANTHER" id="PTHR33164">
    <property type="entry name" value="TRANSCRIPTIONAL REGULATOR, MARR FAMILY"/>
    <property type="match status" value="1"/>
</dbReference>
<dbReference type="InterPro" id="IPR039422">
    <property type="entry name" value="MarR/SlyA-like"/>
</dbReference>
<feature type="region of interest" description="Disordered" evidence="4">
    <location>
        <begin position="1"/>
        <end position="21"/>
    </location>
</feature>